<dbReference type="RefSeq" id="WP_248345742.1">
    <property type="nucleotide sequence ID" value="NZ_AP025592.1"/>
</dbReference>
<dbReference type="InterPro" id="IPR014942">
    <property type="entry name" value="AbiEii"/>
</dbReference>
<dbReference type="EMBL" id="AP025592">
    <property type="protein sequence ID" value="BDG08567.1"/>
    <property type="molecule type" value="Genomic_DNA"/>
</dbReference>
<reference evidence="2" key="1">
    <citation type="journal article" date="2022" name="Int. J. Syst. Evol. Microbiol.">
        <title>Anaeromyxobacter oryzae sp. nov., Anaeromyxobacter diazotrophicus sp. nov. and Anaeromyxobacter paludicola sp. nov., isolated from paddy soils.</title>
        <authorList>
            <person name="Itoh H."/>
            <person name="Xu Z."/>
            <person name="Mise K."/>
            <person name="Masuda Y."/>
            <person name="Ushijima N."/>
            <person name="Hayakawa C."/>
            <person name="Shiratori Y."/>
            <person name="Senoo K."/>
        </authorList>
    </citation>
    <scope>NUCLEOTIDE SEQUENCE [LARGE SCALE GENOMIC DNA]</scope>
    <source>
        <strain evidence="2">Red630</strain>
    </source>
</reference>
<accession>A0ABN6N5V0</accession>
<proteinExistence type="predicted"/>
<gene>
    <name evidence="1" type="ORF">AMPC_16800</name>
</gene>
<evidence type="ECO:0000313" key="2">
    <source>
        <dbReference type="Proteomes" id="UP001162734"/>
    </source>
</evidence>
<dbReference type="Pfam" id="PF08843">
    <property type="entry name" value="AbiEii"/>
    <property type="match status" value="1"/>
</dbReference>
<dbReference type="Proteomes" id="UP001162734">
    <property type="component" value="Chromosome"/>
</dbReference>
<organism evidence="1 2">
    <name type="scientific">Anaeromyxobacter paludicola</name>
    <dbReference type="NCBI Taxonomy" id="2918171"/>
    <lineage>
        <taxon>Bacteria</taxon>
        <taxon>Pseudomonadati</taxon>
        <taxon>Myxococcota</taxon>
        <taxon>Myxococcia</taxon>
        <taxon>Myxococcales</taxon>
        <taxon>Cystobacterineae</taxon>
        <taxon>Anaeromyxobacteraceae</taxon>
        <taxon>Anaeromyxobacter</taxon>
    </lineage>
</organism>
<evidence type="ECO:0008006" key="3">
    <source>
        <dbReference type="Google" id="ProtNLM"/>
    </source>
</evidence>
<name>A0ABN6N5V0_9BACT</name>
<protein>
    <recommendedName>
        <fullName evidence="3">Nucleotidyl transferase AbiEii/AbiGii toxin family protein</fullName>
    </recommendedName>
</protein>
<evidence type="ECO:0000313" key="1">
    <source>
        <dbReference type="EMBL" id="BDG08567.1"/>
    </source>
</evidence>
<keyword evidence="2" id="KW-1185">Reference proteome</keyword>
<sequence>MSVSPPPLPERPLLADLCREAAARERVEPQLIEKDFYLTRLLWALGQRFGDALLLKGGTLLSKADLGFFRMSEDADLVLPGTPSRRGLQNVNRMRHVRDAIKDVAGEVGVSARFPAGELHNKAAHGVWQLDYASEFGPQGIMLEVSIRPVLRPVREGRLRQLLADPLASDMTDARCFALDALEAHAEKVRLPSRARLSAISTTSIVCSTPAPICLRQRSWVSSMPSSPS</sequence>
<dbReference type="Gene3D" id="3.10.450.620">
    <property type="entry name" value="JHP933, nucleotidyltransferase-like core domain"/>
    <property type="match status" value="1"/>
</dbReference>